<evidence type="ECO:0000256" key="1">
    <source>
        <dbReference type="ARBA" id="ARBA00022475"/>
    </source>
</evidence>
<keyword evidence="1" id="KW-1003">Cell membrane</keyword>
<dbReference type="Proteomes" id="UP000178249">
    <property type="component" value="Unassembled WGS sequence"/>
</dbReference>
<keyword evidence="3 6" id="KW-0812">Transmembrane</keyword>
<evidence type="ECO:0000256" key="6">
    <source>
        <dbReference type="SAM" id="Phobius"/>
    </source>
</evidence>
<evidence type="ECO:0000313" key="8">
    <source>
        <dbReference type="EMBL" id="OGG44619.1"/>
    </source>
</evidence>
<protein>
    <recommendedName>
        <fullName evidence="7">POTRA domain-containing protein</fullName>
    </recommendedName>
</protein>
<keyword evidence="5" id="KW-0131">Cell cycle</keyword>
<evidence type="ECO:0000256" key="3">
    <source>
        <dbReference type="ARBA" id="ARBA00022692"/>
    </source>
</evidence>
<evidence type="ECO:0000259" key="7">
    <source>
        <dbReference type="Pfam" id="PF08478"/>
    </source>
</evidence>
<sequence length="273" mass="30165">MNAPQQPKLRLRDRRRRLLWVKVAAGTGVAAVSLALFWYVVRLPEVTIAEVSVEGAVLAQADVLKQLSEAALQGSYGFFIPRNSAFLIPRQNIAAAIESAFPQIESVSVEREGWQRLVVSVTERTPTALWCLPAQAGTQDEDTVSCYLMNENGFIFEKAAGGEEYVEYYGVLSEEPVGKTFLAGGFPSLSTFVEAIAQAANRTASSVFVDVNDDVTLTFAEGGTLKFVRTADQKETINNISSVFSSRKFNDETLEYADFRFGNKVYVKFRESE</sequence>
<dbReference type="Pfam" id="PF08478">
    <property type="entry name" value="POTRA_1"/>
    <property type="match status" value="1"/>
</dbReference>
<gene>
    <name evidence="8" type="ORF">A2841_00620</name>
</gene>
<feature type="domain" description="POTRA" evidence="7">
    <location>
        <begin position="80"/>
        <end position="124"/>
    </location>
</feature>
<organism evidence="8 9">
    <name type="scientific">Candidatus Kaiserbacteria bacterium RIFCSPHIGHO2_01_FULL_48_10</name>
    <dbReference type="NCBI Taxonomy" id="1798476"/>
    <lineage>
        <taxon>Bacteria</taxon>
        <taxon>Candidatus Kaiseribacteriota</taxon>
    </lineage>
</organism>
<keyword evidence="2" id="KW-0132">Cell division</keyword>
<name>A0A1F6C664_9BACT</name>
<evidence type="ECO:0000313" key="9">
    <source>
        <dbReference type="Proteomes" id="UP000178249"/>
    </source>
</evidence>
<dbReference type="AlphaFoldDB" id="A0A1F6C664"/>
<comment type="caution">
    <text evidence="8">The sequence shown here is derived from an EMBL/GenBank/DDBJ whole genome shotgun (WGS) entry which is preliminary data.</text>
</comment>
<dbReference type="InterPro" id="IPR013685">
    <property type="entry name" value="POTRA_FtsQ_type"/>
</dbReference>
<accession>A0A1F6C664</accession>
<keyword evidence="6" id="KW-0472">Membrane</keyword>
<evidence type="ECO:0000256" key="4">
    <source>
        <dbReference type="ARBA" id="ARBA00022989"/>
    </source>
</evidence>
<feature type="transmembrane region" description="Helical" evidence="6">
    <location>
        <begin position="20"/>
        <end position="41"/>
    </location>
</feature>
<evidence type="ECO:0000256" key="5">
    <source>
        <dbReference type="ARBA" id="ARBA00023306"/>
    </source>
</evidence>
<evidence type="ECO:0000256" key="2">
    <source>
        <dbReference type="ARBA" id="ARBA00022618"/>
    </source>
</evidence>
<proteinExistence type="predicted"/>
<dbReference type="EMBL" id="MFKP01000005">
    <property type="protein sequence ID" value="OGG44619.1"/>
    <property type="molecule type" value="Genomic_DNA"/>
</dbReference>
<keyword evidence="4 6" id="KW-1133">Transmembrane helix</keyword>
<reference evidence="8 9" key="1">
    <citation type="journal article" date="2016" name="Nat. Commun.">
        <title>Thousands of microbial genomes shed light on interconnected biogeochemical processes in an aquifer system.</title>
        <authorList>
            <person name="Anantharaman K."/>
            <person name="Brown C.T."/>
            <person name="Hug L.A."/>
            <person name="Sharon I."/>
            <person name="Castelle C.J."/>
            <person name="Probst A.J."/>
            <person name="Thomas B.C."/>
            <person name="Singh A."/>
            <person name="Wilkins M.J."/>
            <person name="Karaoz U."/>
            <person name="Brodie E.L."/>
            <person name="Williams K.H."/>
            <person name="Hubbard S.S."/>
            <person name="Banfield J.F."/>
        </authorList>
    </citation>
    <scope>NUCLEOTIDE SEQUENCE [LARGE SCALE GENOMIC DNA]</scope>
</reference>